<dbReference type="InterPro" id="IPR003829">
    <property type="entry name" value="Pirin_N_dom"/>
</dbReference>
<comment type="caution">
    <text evidence="5">The sequence shown here is derived from an EMBL/GenBank/DDBJ whole genome shotgun (WGS) entry which is preliminary data.</text>
</comment>
<reference evidence="6" key="1">
    <citation type="journal article" date="2019" name="Int. J. Syst. Evol. Microbiol.">
        <title>The Global Catalogue of Microorganisms (GCM) 10K type strain sequencing project: providing services to taxonomists for standard genome sequencing and annotation.</title>
        <authorList>
            <consortium name="The Broad Institute Genomics Platform"/>
            <consortium name="The Broad Institute Genome Sequencing Center for Infectious Disease"/>
            <person name="Wu L."/>
            <person name="Ma J."/>
        </authorList>
    </citation>
    <scope>NUCLEOTIDE SEQUENCE [LARGE SCALE GENOMIC DNA]</scope>
    <source>
        <strain evidence="6">CGMCC 1.15044</strain>
    </source>
</reference>
<gene>
    <name evidence="5" type="ORF">GCM10010917_39780</name>
</gene>
<protein>
    <submittedName>
        <fullName evidence="5">Quercetin 2,3-dioxygenase</fullName>
    </submittedName>
</protein>
<evidence type="ECO:0000313" key="5">
    <source>
        <dbReference type="EMBL" id="GGA50556.1"/>
    </source>
</evidence>
<dbReference type="Pfam" id="PF02678">
    <property type="entry name" value="Pirin"/>
    <property type="match status" value="1"/>
</dbReference>
<evidence type="ECO:0000259" key="3">
    <source>
        <dbReference type="Pfam" id="PF02678"/>
    </source>
</evidence>
<dbReference type="Gene3D" id="2.60.120.10">
    <property type="entry name" value="Jelly Rolls"/>
    <property type="match status" value="2"/>
</dbReference>
<sequence>MDIQIDHETMEALNKTMGPLVERQICRGELTMIKKQTSAERHTSDLGSIQSEYSFSFSEYEDTGNEHFGCMLVHNDSTLLPEHYGKDWPNHDLEIVTMVIEGKVRYTDSLGIAADLPEGTIHVLTSGTGVTHSESNPSDREPARYLQFWFLPVKQGLEPRAQSLTLQNEQRFNQLFPAVSGRGEDPYSLPIAQDLTLYTSILETSKQLDIAARDRRTYIFVVSGNVEVECGEEVMDLQQGDSLRIREPLPINITGMSSGGWAELLVVDMP</sequence>
<dbReference type="SUPFAM" id="SSF51182">
    <property type="entry name" value="RmlC-like cupins"/>
    <property type="match status" value="1"/>
</dbReference>
<evidence type="ECO:0000256" key="2">
    <source>
        <dbReference type="RuleBase" id="RU003457"/>
    </source>
</evidence>
<dbReference type="Proteomes" id="UP000609323">
    <property type="component" value="Unassembled WGS sequence"/>
</dbReference>
<dbReference type="InterPro" id="IPR011051">
    <property type="entry name" value="RmlC_Cupin_sf"/>
</dbReference>
<evidence type="ECO:0000259" key="4">
    <source>
        <dbReference type="Pfam" id="PF17954"/>
    </source>
</evidence>
<dbReference type="EMBL" id="BMHF01000021">
    <property type="protein sequence ID" value="GGA50556.1"/>
    <property type="molecule type" value="Genomic_DNA"/>
</dbReference>
<dbReference type="InterPro" id="IPR012093">
    <property type="entry name" value="Pirin"/>
</dbReference>
<proteinExistence type="inferred from homology"/>
<dbReference type="PANTHER" id="PTHR43212">
    <property type="entry name" value="QUERCETIN 2,3-DIOXYGENASE"/>
    <property type="match status" value="1"/>
</dbReference>
<organism evidence="5 6">
    <name type="scientific">Paenibacillus physcomitrellae</name>
    <dbReference type="NCBI Taxonomy" id="1619311"/>
    <lineage>
        <taxon>Bacteria</taxon>
        <taxon>Bacillati</taxon>
        <taxon>Bacillota</taxon>
        <taxon>Bacilli</taxon>
        <taxon>Bacillales</taxon>
        <taxon>Paenibacillaceae</taxon>
        <taxon>Paenibacillus</taxon>
    </lineage>
</organism>
<comment type="similarity">
    <text evidence="1 2">Belongs to the pirin family.</text>
</comment>
<name>A0ABQ1GUR9_9BACL</name>
<evidence type="ECO:0000256" key="1">
    <source>
        <dbReference type="ARBA" id="ARBA00008416"/>
    </source>
</evidence>
<dbReference type="InterPro" id="IPR041602">
    <property type="entry name" value="Quercetinase_C"/>
</dbReference>
<accession>A0ABQ1GUR9</accession>
<dbReference type="PANTHER" id="PTHR43212:SF3">
    <property type="entry name" value="QUERCETIN 2,3-DIOXYGENASE"/>
    <property type="match status" value="1"/>
</dbReference>
<keyword evidence="6" id="KW-1185">Reference proteome</keyword>
<feature type="domain" description="Pirin N-terminal" evidence="3">
    <location>
        <begin position="41"/>
        <end position="149"/>
    </location>
</feature>
<feature type="domain" description="Quercetin 2,3-dioxygenase C-terminal cupin" evidence="4">
    <location>
        <begin position="180"/>
        <end position="269"/>
    </location>
</feature>
<evidence type="ECO:0000313" key="6">
    <source>
        <dbReference type="Proteomes" id="UP000609323"/>
    </source>
</evidence>
<dbReference type="Pfam" id="PF17954">
    <property type="entry name" value="Pirin_C_2"/>
    <property type="match status" value="1"/>
</dbReference>
<dbReference type="InterPro" id="IPR014710">
    <property type="entry name" value="RmlC-like_jellyroll"/>
</dbReference>